<comment type="pathway">
    <text evidence="1">Carbohydrate acid metabolism; D-gluconate degradation.</text>
</comment>
<dbReference type="GO" id="GO:0005524">
    <property type="term" value="F:ATP binding"/>
    <property type="evidence" value="ECO:0007669"/>
    <property type="project" value="UniProtKB-KW"/>
</dbReference>
<evidence type="ECO:0000256" key="11">
    <source>
        <dbReference type="ARBA" id="ARBA00048090"/>
    </source>
</evidence>
<keyword evidence="5" id="KW-0597">Phosphoprotein</keyword>
<keyword evidence="14" id="KW-1185">Reference proteome</keyword>
<evidence type="ECO:0000256" key="9">
    <source>
        <dbReference type="ARBA" id="ARBA00022840"/>
    </source>
</evidence>
<evidence type="ECO:0000256" key="5">
    <source>
        <dbReference type="ARBA" id="ARBA00022553"/>
    </source>
</evidence>
<dbReference type="PANTHER" id="PTHR43439">
    <property type="entry name" value="PHENYLACETATE-COENZYME A LIGASE"/>
    <property type="match status" value="1"/>
</dbReference>
<dbReference type="OrthoDB" id="429813at2759"/>
<dbReference type="Pfam" id="PF00550">
    <property type="entry name" value="PP-binding"/>
    <property type="match status" value="1"/>
</dbReference>
<dbReference type="InterPro" id="IPR042099">
    <property type="entry name" value="ANL_N_sf"/>
</dbReference>
<dbReference type="PANTHER" id="PTHR43439:SF2">
    <property type="entry name" value="ENZYME, PUTATIVE (JCVI)-RELATED"/>
    <property type="match status" value="1"/>
</dbReference>
<evidence type="ECO:0000256" key="6">
    <source>
        <dbReference type="ARBA" id="ARBA00022679"/>
    </source>
</evidence>
<evidence type="ECO:0000256" key="4">
    <source>
        <dbReference type="ARBA" id="ARBA00022450"/>
    </source>
</evidence>
<dbReference type="Pfam" id="PF01202">
    <property type="entry name" value="SKI"/>
    <property type="match status" value="1"/>
</dbReference>
<evidence type="ECO:0000256" key="7">
    <source>
        <dbReference type="ARBA" id="ARBA00022741"/>
    </source>
</evidence>
<evidence type="ECO:0000256" key="8">
    <source>
        <dbReference type="ARBA" id="ARBA00022777"/>
    </source>
</evidence>
<dbReference type="GO" id="GO:0046316">
    <property type="term" value="F:gluconokinase activity"/>
    <property type="evidence" value="ECO:0007669"/>
    <property type="project" value="UniProtKB-EC"/>
</dbReference>
<dbReference type="GO" id="GO:0005975">
    <property type="term" value="P:carbohydrate metabolic process"/>
    <property type="evidence" value="ECO:0007669"/>
    <property type="project" value="InterPro"/>
</dbReference>
<dbReference type="CDD" id="cd02021">
    <property type="entry name" value="GntK"/>
    <property type="match status" value="1"/>
</dbReference>
<gene>
    <name evidence="13" type="ORF">BP5796_09404</name>
</gene>
<evidence type="ECO:0000256" key="3">
    <source>
        <dbReference type="ARBA" id="ARBA00012054"/>
    </source>
</evidence>
<dbReference type="PROSITE" id="PS00455">
    <property type="entry name" value="AMP_BINDING"/>
    <property type="match status" value="1"/>
</dbReference>
<dbReference type="UniPathway" id="UPA00792"/>
<accession>A0A3D8QY14</accession>
<proteinExistence type="inferred from homology"/>
<dbReference type="InterPro" id="IPR020845">
    <property type="entry name" value="AMP-binding_CS"/>
</dbReference>
<keyword evidence="8" id="KW-0418">Kinase</keyword>
<name>A0A3D8QY14_9HELO</name>
<dbReference type="InterPro" id="IPR036736">
    <property type="entry name" value="ACP-like_sf"/>
</dbReference>
<dbReference type="SUPFAM" id="SSF51735">
    <property type="entry name" value="NAD(P)-binding Rossmann-fold domains"/>
    <property type="match status" value="1"/>
</dbReference>
<keyword evidence="4" id="KW-0596">Phosphopantetheine</keyword>
<evidence type="ECO:0000313" key="13">
    <source>
        <dbReference type="EMBL" id="RDW66655.1"/>
    </source>
</evidence>
<comment type="similarity">
    <text evidence="2">Belongs to the gluconokinase GntK/GntV family.</text>
</comment>
<dbReference type="InterPro" id="IPR036291">
    <property type="entry name" value="NAD(P)-bd_dom_sf"/>
</dbReference>
<dbReference type="InterPro" id="IPR051414">
    <property type="entry name" value="Adenylate-forming_Reductase"/>
</dbReference>
<dbReference type="AlphaFoldDB" id="A0A3D8QY14"/>
<dbReference type="InterPro" id="IPR006001">
    <property type="entry name" value="Therm_gnt_kin"/>
</dbReference>
<keyword evidence="9" id="KW-0067">ATP-binding</keyword>
<feature type="domain" description="Carrier" evidence="12">
    <location>
        <begin position="564"/>
        <end position="646"/>
    </location>
</feature>
<dbReference type="Gene3D" id="1.10.1200.10">
    <property type="entry name" value="ACP-like"/>
    <property type="match status" value="1"/>
</dbReference>
<sequence>MPPAAILETFPEPDRLSWKDQIKVSHASVQYTPRSSEQRAPRTIDELIRLRAIENPEQPIISYPSSGIEYVDYTSQEIDIYALRVAEKYNLSIPRRQSSSDPESVVGLLGPSNFEYFISILALTKLGHTVLFLSTRISTAAYSSLLQATGCNHVLIDSAFEDVAIQVKEGLPSLQIHKITDSDAYNYEITDQAINTQLDQNLDPKIETTKISWIIHSSGSTGLPKPIFQTHHAALKNYTSNLNLRGFITLPLYHAHGISSVFRALTSRKQIYMYNASLPLTQQYLLNIMKRYDFQILYGVPYALKLLGETSEGIAALAKLEVVMFGGSACPDALGDRLVENGVNLISHYGTTETGQLMTSFREPGDKAWDYVRVPEAFQSLIKFEERSPGIYELIGLEGLPSKVASNRPDNSYATKDLFTPHPTIPNAWKYFARLDDTIVLMNGEKVVPIAFEQLVRDNMHVAEAVMFGSGKNRVGLMIIPSDATKDMPEDEVERLLVPVLAKANEDMPGYAQLSLEMLKILPAGTPYPRTDKGTVIRAAFYKSFDAQIEAVYEAAEVSTGNLSLSEVALREYIRVELGKLLTPSTAALLEDSTDFFSVGIDSLQAIQLRSVLSRNIQTNGQKLTSNIVFDFPCINLLAAELYRLRTGGESATVSTNDKMEELITKYSRFEPHVPVENATEGQFLVVTGATGSLGAHVVAQLVVRPDIKKVYCLVRASSVTNARTRIIRSMRDRFVYHYLPLEARQKVVALPSDFGQKDLGLDSEVYSEIATNITGLIHCAWSVNFNLGLGSFEADCIAGAHNLLALCLKAKRPEPATYNFCSSVSAVAATKGGFVKEALPETLDCAQGLGYAQSKLVTENICVQAAQSYGVKTRVLRVGQVVADTTHGIWNATEAIPLMLQAGLTIGAIPRLDENPLWLPVDIVASAVAEISLADVGAAVLNVVNHQSFHWTRDLLPALHQAGLDFSEPSQKEWVSILRNSNPDPVVNPPIKLLEFFASKYDNDLPRKGLSYDTSFARFLSPTLAAAPVLDQQLVDRFVQQFCATSWIINALATPVHRLIVVAGPCGAGKSTVAKAISEKYSIPWVEGDHIHSEESVHKMTNGIALSDSDRWLWLESLKATALLEMTKMKSNGAIITCSALKRSYRAELRNSRVWKTTFIALQGNADILKERMGAREGHFMKPAMLESQLHSLEAPGVEETDVVPIDVGASKDDILSEILSVLDGVLNV</sequence>
<dbReference type="EMBL" id="PDLN01000014">
    <property type="protein sequence ID" value="RDW66655.1"/>
    <property type="molecule type" value="Genomic_DNA"/>
</dbReference>
<dbReference type="Gene3D" id="3.40.50.12780">
    <property type="entry name" value="N-terminal domain of ligase-like"/>
    <property type="match status" value="1"/>
</dbReference>
<dbReference type="Gene3D" id="3.40.50.300">
    <property type="entry name" value="P-loop containing nucleotide triphosphate hydrolases"/>
    <property type="match status" value="1"/>
</dbReference>
<dbReference type="Pfam" id="PF00501">
    <property type="entry name" value="AMP-binding"/>
    <property type="match status" value="1"/>
</dbReference>
<dbReference type="InterPro" id="IPR013120">
    <property type="entry name" value="FAR_NAD-bd"/>
</dbReference>
<protein>
    <recommendedName>
        <fullName evidence="3">gluconokinase</fullName>
        <ecNumber evidence="3">2.7.1.12</ecNumber>
    </recommendedName>
    <alternativeName>
        <fullName evidence="10">Gluconate kinase</fullName>
    </alternativeName>
</protein>
<evidence type="ECO:0000256" key="1">
    <source>
        <dbReference type="ARBA" id="ARBA00004875"/>
    </source>
</evidence>
<comment type="catalytic activity">
    <reaction evidence="11">
        <text>D-gluconate + ATP = 6-phospho-D-gluconate + ADP + H(+)</text>
        <dbReference type="Rhea" id="RHEA:19433"/>
        <dbReference type="ChEBI" id="CHEBI:15378"/>
        <dbReference type="ChEBI" id="CHEBI:18391"/>
        <dbReference type="ChEBI" id="CHEBI:30616"/>
        <dbReference type="ChEBI" id="CHEBI:58759"/>
        <dbReference type="ChEBI" id="CHEBI:456216"/>
        <dbReference type="EC" id="2.7.1.12"/>
    </reaction>
</comment>
<evidence type="ECO:0000313" key="14">
    <source>
        <dbReference type="Proteomes" id="UP000256328"/>
    </source>
</evidence>
<dbReference type="PROSITE" id="PS50075">
    <property type="entry name" value="CARRIER"/>
    <property type="match status" value="1"/>
</dbReference>
<dbReference type="InterPro" id="IPR031322">
    <property type="entry name" value="Shikimate/glucono_kinase"/>
</dbReference>
<evidence type="ECO:0000256" key="2">
    <source>
        <dbReference type="ARBA" id="ARBA00008420"/>
    </source>
</evidence>
<organism evidence="13 14">
    <name type="scientific">Coleophoma crateriformis</name>
    <dbReference type="NCBI Taxonomy" id="565419"/>
    <lineage>
        <taxon>Eukaryota</taxon>
        <taxon>Fungi</taxon>
        <taxon>Dikarya</taxon>
        <taxon>Ascomycota</taxon>
        <taxon>Pezizomycotina</taxon>
        <taxon>Leotiomycetes</taxon>
        <taxon>Helotiales</taxon>
        <taxon>Dermateaceae</taxon>
        <taxon>Coleophoma</taxon>
    </lineage>
</organism>
<dbReference type="GO" id="GO:0031177">
    <property type="term" value="F:phosphopantetheine binding"/>
    <property type="evidence" value="ECO:0007669"/>
    <property type="project" value="InterPro"/>
</dbReference>
<reference evidence="13 14" key="1">
    <citation type="journal article" date="2018" name="IMA Fungus">
        <title>IMA Genome-F 9: Draft genome sequence of Annulohypoxylon stygium, Aspergillus mulundensis, Berkeleyomyces basicola (syn. Thielaviopsis basicola), Ceratocystis smalleyi, two Cercospora beticola strains, Coleophoma cylindrospora, Fusarium fracticaudum, Phialophora cf. hyalina, and Morchella septimelata.</title>
        <authorList>
            <person name="Wingfield B.D."/>
            <person name="Bills G.F."/>
            <person name="Dong Y."/>
            <person name="Huang W."/>
            <person name="Nel W.J."/>
            <person name="Swalarsk-Parry B.S."/>
            <person name="Vaghefi N."/>
            <person name="Wilken P.M."/>
            <person name="An Z."/>
            <person name="de Beer Z.W."/>
            <person name="De Vos L."/>
            <person name="Chen L."/>
            <person name="Duong T.A."/>
            <person name="Gao Y."/>
            <person name="Hammerbacher A."/>
            <person name="Kikkert J.R."/>
            <person name="Li Y."/>
            <person name="Li H."/>
            <person name="Li K."/>
            <person name="Li Q."/>
            <person name="Liu X."/>
            <person name="Ma X."/>
            <person name="Naidoo K."/>
            <person name="Pethybridge S.J."/>
            <person name="Sun J."/>
            <person name="Steenkamp E.T."/>
            <person name="van der Nest M.A."/>
            <person name="van Wyk S."/>
            <person name="Wingfield M.J."/>
            <person name="Xiong C."/>
            <person name="Yue Q."/>
            <person name="Zhang X."/>
        </authorList>
    </citation>
    <scope>NUCLEOTIDE SEQUENCE [LARGE SCALE GENOMIC DNA]</scope>
    <source>
        <strain evidence="13 14">BP5796</strain>
    </source>
</reference>
<dbReference type="EC" id="2.7.1.12" evidence="3"/>
<dbReference type="Pfam" id="PF23562">
    <property type="entry name" value="AMP-binding_C_3"/>
    <property type="match status" value="1"/>
</dbReference>
<dbReference type="InterPro" id="IPR027417">
    <property type="entry name" value="P-loop_NTPase"/>
</dbReference>
<dbReference type="InterPro" id="IPR000873">
    <property type="entry name" value="AMP-dep_synth/lig_dom"/>
</dbReference>
<dbReference type="SUPFAM" id="SSF47336">
    <property type="entry name" value="ACP-like"/>
    <property type="match status" value="1"/>
</dbReference>
<keyword evidence="7" id="KW-0547">Nucleotide-binding</keyword>
<dbReference type="Proteomes" id="UP000256328">
    <property type="component" value="Unassembled WGS sequence"/>
</dbReference>
<dbReference type="SUPFAM" id="SSF52540">
    <property type="entry name" value="P-loop containing nucleoside triphosphate hydrolases"/>
    <property type="match status" value="1"/>
</dbReference>
<evidence type="ECO:0000259" key="12">
    <source>
        <dbReference type="PROSITE" id="PS50075"/>
    </source>
</evidence>
<dbReference type="Gene3D" id="3.40.50.720">
    <property type="entry name" value="NAD(P)-binding Rossmann-like Domain"/>
    <property type="match status" value="1"/>
</dbReference>
<keyword evidence="6" id="KW-0808">Transferase</keyword>
<dbReference type="InterPro" id="IPR020806">
    <property type="entry name" value="PKS_PP-bd"/>
</dbReference>
<dbReference type="SUPFAM" id="SSF56801">
    <property type="entry name" value="Acetyl-CoA synthetase-like"/>
    <property type="match status" value="1"/>
</dbReference>
<evidence type="ECO:0000256" key="10">
    <source>
        <dbReference type="ARBA" id="ARBA00029835"/>
    </source>
</evidence>
<dbReference type="Pfam" id="PF07993">
    <property type="entry name" value="NAD_binding_4"/>
    <property type="match status" value="1"/>
</dbReference>
<comment type="caution">
    <text evidence="13">The sequence shown here is derived from an EMBL/GenBank/DDBJ whole genome shotgun (WGS) entry which is preliminary data.</text>
</comment>
<dbReference type="SMART" id="SM00823">
    <property type="entry name" value="PKS_PP"/>
    <property type="match status" value="1"/>
</dbReference>
<dbReference type="InterPro" id="IPR009081">
    <property type="entry name" value="PP-bd_ACP"/>
</dbReference>
<dbReference type="NCBIfam" id="TIGR01313">
    <property type="entry name" value="therm_gnt_kin"/>
    <property type="match status" value="1"/>
</dbReference>